<dbReference type="Gene3D" id="3.30.360.10">
    <property type="entry name" value="Dihydrodipicolinate Reductase, domain 2"/>
    <property type="match status" value="1"/>
</dbReference>
<dbReference type="PROSITE" id="PS01224">
    <property type="entry name" value="ARGC"/>
    <property type="match status" value="1"/>
</dbReference>
<evidence type="ECO:0000256" key="5">
    <source>
        <dbReference type="HAMAP-Rule" id="MF_00150"/>
    </source>
</evidence>
<dbReference type="CDD" id="cd17895">
    <property type="entry name" value="AGPR_1_N"/>
    <property type="match status" value="1"/>
</dbReference>
<dbReference type="NCBIfam" id="TIGR01850">
    <property type="entry name" value="argC"/>
    <property type="match status" value="1"/>
</dbReference>
<evidence type="ECO:0000256" key="6">
    <source>
        <dbReference type="PROSITE-ProRule" id="PRU10010"/>
    </source>
</evidence>
<comment type="similarity">
    <text evidence="5">Belongs to the NAGSA dehydrogenase family. Type 1 subfamily.</text>
</comment>
<reference evidence="8" key="2">
    <citation type="submission" date="2024-02" db="EMBL/GenBank/DDBJ databases">
        <title>The Genome Sequence of Enterococcus diestrammenae JM9A.</title>
        <authorList>
            <person name="Earl A."/>
            <person name="Manson A."/>
            <person name="Gilmore M."/>
            <person name="Sanders J."/>
            <person name="Shea T."/>
            <person name="Howe W."/>
            <person name="Livny J."/>
            <person name="Cuomo C."/>
            <person name="Neafsey D."/>
            <person name="Birren B."/>
        </authorList>
    </citation>
    <scope>NUCLEOTIDE SEQUENCE</scope>
    <source>
        <strain evidence="8">JM9A</strain>
    </source>
</reference>
<dbReference type="EMBL" id="MAEI02000001">
    <property type="protein sequence ID" value="MEO1780866.1"/>
    <property type="molecule type" value="Genomic_DNA"/>
</dbReference>
<dbReference type="Proteomes" id="UP001429357">
    <property type="component" value="Unassembled WGS sequence"/>
</dbReference>
<keyword evidence="3 5" id="KW-0521">NADP</keyword>
<proteinExistence type="inferred from homology"/>
<organism evidence="8 9">
    <name type="scientific">Enterococcus diestrammenae</name>
    <dbReference type="NCBI Taxonomy" id="1155073"/>
    <lineage>
        <taxon>Bacteria</taxon>
        <taxon>Bacillati</taxon>
        <taxon>Bacillota</taxon>
        <taxon>Bacilli</taxon>
        <taxon>Lactobacillales</taxon>
        <taxon>Enterococcaceae</taxon>
        <taxon>Enterococcus</taxon>
    </lineage>
</organism>
<dbReference type="CDD" id="cd23934">
    <property type="entry name" value="AGPR_1_C"/>
    <property type="match status" value="1"/>
</dbReference>
<dbReference type="RefSeq" id="WP_161869527.1">
    <property type="nucleotide sequence ID" value="NZ_MAEI02000001.1"/>
</dbReference>
<evidence type="ECO:0000313" key="9">
    <source>
        <dbReference type="Proteomes" id="UP001429357"/>
    </source>
</evidence>
<sequence>MKAAIVGVTGYTGIELLRIIHGHPQLSVGTIHSYSLHKHTIAEDYPHLRSLTTLPVHPFDPEMIMAENDLVFFATPAGVCKELGQVLVAADFPVIDLSGDLRLKEGAVYEAWYQKEAAPEEMLAKAYYGLPEFLPADTKGNLISNPGCYATAALLAIAPLVKENLVDPTSLILDGKSGLSGAGKTLGESSHYVNVTENMSMYKLNQHQHIPEILQQLQVWNPEMTAIQFTTSLIPVKRGIFLTAYGKVLPQVTQEQLLAAYHKVYAQAPFVRIQPAGILPQLRQVTGTNFCDIGLGLNEKTGIVTVVGVIDNLMKGASGQAIQNYNHWAGIDETAGLWTMPIYP</sequence>
<evidence type="ECO:0000256" key="1">
    <source>
        <dbReference type="ARBA" id="ARBA00022571"/>
    </source>
</evidence>
<dbReference type="InterPro" id="IPR036291">
    <property type="entry name" value="NAD(P)-bd_dom_sf"/>
</dbReference>
<keyword evidence="4 5" id="KW-0560">Oxidoreductase</keyword>
<reference evidence="8" key="1">
    <citation type="submission" date="2016-06" db="EMBL/GenBank/DDBJ databases">
        <authorList>
            <person name="Van Tyne D."/>
        </authorList>
    </citation>
    <scope>NUCLEOTIDE SEQUENCE</scope>
    <source>
        <strain evidence="8">JM9A</strain>
    </source>
</reference>
<keyword evidence="2 5" id="KW-0028">Amino-acid biosynthesis</keyword>
<accession>A0ABV0F120</accession>
<keyword evidence="9" id="KW-1185">Reference proteome</keyword>
<evidence type="ECO:0000256" key="2">
    <source>
        <dbReference type="ARBA" id="ARBA00022605"/>
    </source>
</evidence>
<name>A0ABV0F120_9ENTE</name>
<dbReference type="EC" id="1.2.1.38" evidence="5"/>
<dbReference type="SUPFAM" id="SSF51735">
    <property type="entry name" value="NAD(P)-binding Rossmann-fold domains"/>
    <property type="match status" value="1"/>
</dbReference>
<comment type="subcellular location">
    <subcellularLocation>
        <location evidence="5">Cytoplasm</location>
    </subcellularLocation>
</comment>
<dbReference type="Pfam" id="PF01118">
    <property type="entry name" value="Semialdhyde_dh"/>
    <property type="match status" value="1"/>
</dbReference>
<comment type="pathway">
    <text evidence="5">Amino-acid biosynthesis; L-arginine biosynthesis; N(2)-acetyl-L-ornithine from L-glutamate: step 3/4.</text>
</comment>
<feature type="active site" evidence="5 6">
    <location>
        <position position="148"/>
    </location>
</feature>
<dbReference type="Gene3D" id="3.40.50.720">
    <property type="entry name" value="NAD(P)-binding Rossmann-like Domain"/>
    <property type="match status" value="1"/>
</dbReference>
<dbReference type="PANTHER" id="PTHR32338">
    <property type="entry name" value="N-ACETYL-GAMMA-GLUTAMYL-PHOSPHATE REDUCTASE, CHLOROPLASTIC-RELATED-RELATED"/>
    <property type="match status" value="1"/>
</dbReference>
<gene>
    <name evidence="5" type="primary">argC</name>
    <name evidence="8" type="ORF">BAU18_000417</name>
</gene>
<evidence type="ECO:0000256" key="3">
    <source>
        <dbReference type="ARBA" id="ARBA00022857"/>
    </source>
</evidence>
<dbReference type="PANTHER" id="PTHR32338:SF10">
    <property type="entry name" value="N-ACETYL-GAMMA-GLUTAMYL-PHOSPHATE REDUCTASE, CHLOROPLASTIC-RELATED"/>
    <property type="match status" value="1"/>
</dbReference>
<dbReference type="InterPro" id="IPR050085">
    <property type="entry name" value="AGPR"/>
</dbReference>
<dbReference type="InterPro" id="IPR000706">
    <property type="entry name" value="AGPR_type-1"/>
</dbReference>
<keyword evidence="1 5" id="KW-0055">Arginine biosynthesis</keyword>
<keyword evidence="5" id="KW-0963">Cytoplasm</keyword>
<feature type="domain" description="Semialdehyde dehydrogenase NAD-binding" evidence="7">
    <location>
        <begin position="2"/>
        <end position="141"/>
    </location>
</feature>
<dbReference type="InterPro" id="IPR058924">
    <property type="entry name" value="AGPR_dimerisation_dom"/>
</dbReference>
<dbReference type="SUPFAM" id="SSF55347">
    <property type="entry name" value="Glyceraldehyde-3-phosphate dehydrogenase-like, C-terminal domain"/>
    <property type="match status" value="1"/>
</dbReference>
<dbReference type="HAMAP" id="MF_00150">
    <property type="entry name" value="ArgC_type1"/>
    <property type="match status" value="1"/>
</dbReference>
<comment type="catalytic activity">
    <reaction evidence="5">
        <text>N-acetyl-L-glutamate 5-semialdehyde + phosphate + NADP(+) = N-acetyl-L-glutamyl 5-phosphate + NADPH + H(+)</text>
        <dbReference type="Rhea" id="RHEA:21588"/>
        <dbReference type="ChEBI" id="CHEBI:15378"/>
        <dbReference type="ChEBI" id="CHEBI:29123"/>
        <dbReference type="ChEBI" id="CHEBI:43474"/>
        <dbReference type="ChEBI" id="CHEBI:57783"/>
        <dbReference type="ChEBI" id="CHEBI:57936"/>
        <dbReference type="ChEBI" id="CHEBI:58349"/>
        <dbReference type="EC" id="1.2.1.38"/>
    </reaction>
</comment>
<comment type="function">
    <text evidence="5">Catalyzes the NADPH-dependent reduction of N-acetyl-5-glutamyl phosphate to yield N-acetyl-L-glutamate 5-semialdehyde.</text>
</comment>
<comment type="caution">
    <text evidence="8">The sequence shown here is derived from an EMBL/GenBank/DDBJ whole genome shotgun (WGS) entry which is preliminary data.</text>
</comment>
<dbReference type="Pfam" id="PF22698">
    <property type="entry name" value="Semialdhyde_dhC_1"/>
    <property type="match status" value="1"/>
</dbReference>
<protein>
    <recommendedName>
        <fullName evidence="5">N-acetyl-gamma-glutamyl-phosphate reductase</fullName>
        <shortName evidence="5">AGPR</shortName>
        <ecNumber evidence="5">1.2.1.38</ecNumber>
    </recommendedName>
    <alternativeName>
        <fullName evidence="5">N-acetyl-glutamate semialdehyde dehydrogenase</fullName>
        <shortName evidence="5">NAGSA dehydrogenase</shortName>
    </alternativeName>
</protein>
<dbReference type="InterPro" id="IPR000534">
    <property type="entry name" value="Semialdehyde_DH_NAD-bd"/>
</dbReference>
<evidence type="ECO:0000259" key="7">
    <source>
        <dbReference type="SMART" id="SM00859"/>
    </source>
</evidence>
<dbReference type="SMART" id="SM00859">
    <property type="entry name" value="Semialdhyde_dh"/>
    <property type="match status" value="1"/>
</dbReference>
<evidence type="ECO:0000256" key="4">
    <source>
        <dbReference type="ARBA" id="ARBA00023002"/>
    </source>
</evidence>
<evidence type="ECO:0000313" key="8">
    <source>
        <dbReference type="EMBL" id="MEO1780866.1"/>
    </source>
</evidence>
<dbReference type="InterPro" id="IPR023013">
    <property type="entry name" value="AGPR_AS"/>
</dbReference>